<dbReference type="EMBL" id="QWIN01000935">
    <property type="protein sequence ID" value="RMY45482.1"/>
    <property type="molecule type" value="Genomic_DNA"/>
</dbReference>
<feature type="compositionally biased region" description="Polar residues" evidence="2">
    <location>
        <begin position="84"/>
        <end position="96"/>
    </location>
</feature>
<dbReference type="InterPro" id="IPR015419">
    <property type="entry name" value="CTAG/Pcc1"/>
</dbReference>
<sequence>MAEQEFPCALYAFHQTSPKGYRNRIPSQSALRTLQIDEELSPLVRRSFSLVAATPDNLTAVQHDPYRASLVTNAAPAEAIQDLSATNDHTGEKSSGNGDGSKGQEADVTARVLKVDYKASTNRMLRVAVNGFFESLGVVIQVMEELDVDVLQAKGLEGLEGVQGVEQGMVGSTA</sequence>
<protein>
    <submittedName>
        <fullName evidence="3">Uncharacterized protein</fullName>
    </submittedName>
</protein>
<dbReference type="AlphaFoldDB" id="A0A3M7C053"/>
<dbReference type="Gene3D" id="3.30.310.50">
    <property type="entry name" value="Alpha-D-phosphohexomutase, C-terminal domain"/>
    <property type="match status" value="1"/>
</dbReference>
<dbReference type="OrthoDB" id="10025739at2759"/>
<proteinExistence type="inferred from homology"/>
<comment type="similarity">
    <text evidence="1">Belongs to the CTAG/PCC1 family.</text>
</comment>
<reference evidence="3 4" key="1">
    <citation type="journal article" date="2018" name="BMC Genomics">
        <title>Genomic evidence for intraspecific hybridization in a clonal and extremely halotolerant yeast.</title>
        <authorList>
            <person name="Gostincar C."/>
            <person name="Stajich J.E."/>
            <person name="Zupancic J."/>
            <person name="Zalar P."/>
            <person name="Gunde-Cimerman N."/>
        </authorList>
    </citation>
    <scope>NUCLEOTIDE SEQUENCE [LARGE SCALE GENOMIC DNA]</scope>
    <source>
        <strain evidence="3 4">EXF-151</strain>
    </source>
</reference>
<evidence type="ECO:0000256" key="2">
    <source>
        <dbReference type="SAM" id="MobiDB-lite"/>
    </source>
</evidence>
<evidence type="ECO:0000256" key="1">
    <source>
        <dbReference type="ARBA" id="ARBA00007073"/>
    </source>
</evidence>
<organism evidence="3 4">
    <name type="scientific">Hortaea werneckii</name>
    <name type="common">Black yeast</name>
    <name type="synonym">Cladosporium werneckii</name>
    <dbReference type="NCBI Taxonomy" id="91943"/>
    <lineage>
        <taxon>Eukaryota</taxon>
        <taxon>Fungi</taxon>
        <taxon>Dikarya</taxon>
        <taxon>Ascomycota</taxon>
        <taxon>Pezizomycotina</taxon>
        <taxon>Dothideomycetes</taxon>
        <taxon>Dothideomycetidae</taxon>
        <taxon>Mycosphaerellales</taxon>
        <taxon>Teratosphaeriaceae</taxon>
        <taxon>Hortaea</taxon>
    </lineage>
</organism>
<dbReference type="Pfam" id="PF09341">
    <property type="entry name" value="Pcc1"/>
    <property type="match status" value="1"/>
</dbReference>
<accession>A0A3M7C053</accession>
<gene>
    <name evidence="3" type="ORF">D0865_09885</name>
</gene>
<name>A0A3M7C053_HORWE</name>
<comment type="caution">
    <text evidence="3">The sequence shown here is derived from an EMBL/GenBank/DDBJ whole genome shotgun (WGS) entry which is preliminary data.</text>
</comment>
<dbReference type="Proteomes" id="UP000270230">
    <property type="component" value="Unassembled WGS sequence"/>
</dbReference>
<feature type="region of interest" description="Disordered" evidence="2">
    <location>
        <begin position="84"/>
        <end position="105"/>
    </location>
</feature>
<evidence type="ECO:0000313" key="3">
    <source>
        <dbReference type="EMBL" id="RMY45482.1"/>
    </source>
</evidence>
<evidence type="ECO:0000313" key="4">
    <source>
        <dbReference type="Proteomes" id="UP000270230"/>
    </source>
</evidence>